<dbReference type="InterPro" id="IPR046253">
    <property type="entry name" value="DUF6286"/>
</dbReference>
<name>A0A2P4UJD1_9ACTN</name>
<proteinExistence type="predicted"/>
<keyword evidence="1" id="KW-1133">Transmembrane helix</keyword>
<feature type="transmembrane region" description="Helical" evidence="1">
    <location>
        <begin position="83"/>
        <end position="103"/>
    </location>
</feature>
<dbReference type="RefSeq" id="WP_103564173.1">
    <property type="nucleotide sequence ID" value="NZ_MTBP01000002.1"/>
</dbReference>
<gene>
    <name evidence="3" type="ORF">BTM25_37730</name>
</gene>
<dbReference type="EMBL" id="MTBP01000002">
    <property type="protein sequence ID" value="POM25131.1"/>
    <property type="molecule type" value="Genomic_DNA"/>
</dbReference>
<protein>
    <recommendedName>
        <fullName evidence="2">DUF6286 domain-containing protein</fullName>
    </recommendedName>
</protein>
<evidence type="ECO:0000313" key="4">
    <source>
        <dbReference type="Proteomes" id="UP000242367"/>
    </source>
</evidence>
<reference evidence="3 4" key="1">
    <citation type="journal article" date="2017" name="Chemistry">
        <title>Isolation, Biosynthesis and Chemical Modifications of Rubterolones A-F: Rare Tropolone Alkaloids from Actinomadura sp. 5-2.</title>
        <authorList>
            <person name="Guo H."/>
            <person name="Benndorf R."/>
            <person name="Leichnitz D."/>
            <person name="Klassen J.L."/>
            <person name="Vollmers J."/>
            <person name="Gorls H."/>
            <person name="Steinacker M."/>
            <person name="Weigel C."/>
            <person name="Dahse H.M."/>
            <person name="Kaster A.K."/>
            <person name="de Beer Z.W."/>
            <person name="Poulsen M."/>
            <person name="Beemelmanns C."/>
        </authorList>
    </citation>
    <scope>NUCLEOTIDE SEQUENCE [LARGE SCALE GENOMIC DNA]</scope>
    <source>
        <strain evidence="3 4">5-2</strain>
    </source>
</reference>
<organism evidence="3 4">
    <name type="scientific">Actinomadura rubteroloni</name>
    <dbReference type="NCBI Taxonomy" id="1926885"/>
    <lineage>
        <taxon>Bacteria</taxon>
        <taxon>Bacillati</taxon>
        <taxon>Actinomycetota</taxon>
        <taxon>Actinomycetes</taxon>
        <taxon>Streptosporangiales</taxon>
        <taxon>Thermomonosporaceae</taxon>
        <taxon>Actinomadura</taxon>
    </lineage>
</organism>
<keyword evidence="4" id="KW-1185">Reference proteome</keyword>
<keyword evidence="1" id="KW-0472">Membrane</keyword>
<evidence type="ECO:0000256" key="1">
    <source>
        <dbReference type="SAM" id="Phobius"/>
    </source>
</evidence>
<evidence type="ECO:0000313" key="3">
    <source>
        <dbReference type="EMBL" id="POM25131.1"/>
    </source>
</evidence>
<dbReference type="Proteomes" id="UP000242367">
    <property type="component" value="Unassembled WGS sequence"/>
</dbReference>
<accession>A0A2P4UJD1</accession>
<dbReference type="Pfam" id="PF19803">
    <property type="entry name" value="DUF6286"/>
    <property type="match status" value="1"/>
</dbReference>
<sequence>MDDAPITAWIADLDGRQRARRLARREFRPHRTSLVLALLALLTVAAWAVTAEIVARVAGRPADLLPVHDIVALLRRTSWGDRAVGVAGYALLASGALLLLAGVPGRWRLLPVRTEDGRLAGGVPRRDVRRALARAARAVPGAGRARVRLPGRSRPHVVVKVRPASARVVEEAVRARLAGFGLSHDVRVDVRRGGR</sequence>
<feature type="transmembrane region" description="Helical" evidence="1">
    <location>
        <begin position="34"/>
        <end position="55"/>
    </location>
</feature>
<keyword evidence="1" id="KW-0812">Transmembrane</keyword>
<evidence type="ECO:0000259" key="2">
    <source>
        <dbReference type="Pfam" id="PF19803"/>
    </source>
</evidence>
<dbReference type="AlphaFoldDB" id="A0A2P4UJD1"/>
<feature type="domain" description="DUF6286" evidence="2">
    <location>
        <begin position="96"/>
        <end position="191"/>
    </location>
</feature>
<comment type="caution">
    <text evidence="3">The sequence shown here is derived from an EMBL/GenBank/DDBJ whole genome shotgun (WGS) entry which is preliminary data.</text>
</comment>